<evidence type="ECO:0000313" key="2">
    <source>
        <dbReference type="EMBL" id="OJJ33261.1"/>
    </source>
</evidence>
<evidence type="ECO:0000313" key="3">
    <source>
        <dbReference type="Proteomes" id="UP000184383"/>
    </source>
</evidence>
<dbReference type="PANTHER" id="PTHR36576:SF2">
    <property type="entry name" value="PROTEIN CON-6, PUTATIVE (AFU_ORTHOLOGUE AFUA_4G03615)-RELATED"/>
    <property type="match status" value="1"/>
</dbReference>
<dbReference type="EMBL" id="KV878214">
    <property type="protein sequence ID" value="OJJ33261.1"/>
    <property type="molecule type" value="Genomic_DNA"/>
</dbReference>
<dbReference type="AlphaFoldDB" id="A0A1L9REB6"/>
<keyword evidence="3" id="KW-1185">Reference proteome</keyword>
<sequence>MPSPKAENVARGYKATLKNPNVSNQAKKHAKEELDKYESDQSSSEEETRHTGNVKRGLKAAMHNPNNTDVGKKQARDKLEKMGEHPEQPED</sequence>
<dbReference type="VEuPathDB" id="FungiDB:ASPWEDRAFT_174677"/>
<feature type="compositionally biased region" description="Basic and acidic residues" evidence="1">
    <location>
        <begin position="70"/>
        <end position="91"/>
    </location>
</feature>
<protein>
    <recommendedName>
        <fullName evidence="4">Conidiation-specific protein 6</fullName>
    </recommendedName>
</protein>
<evidence type="ECO:0000256" key="1">
    <source>
        <dbReference type="SAM" id="MobiDB-lite"/>
    </source>
</evidence>
<dbReference type="InterPro" id="IPR018824">
    <property type="entry name" value="Conidiation-specific_6"/>
</dbReference>
<feature type="region of interest" description="Disordered" evidence="1">
    <location>
        <begin position="1"/>
        <end position="91"/>
    </location>
</feature>
<dbReference type="RefSeq" id="XP_040686938.1">
    <property type="nucleotide sequence ID" value="XM_040831249.1"/>
</dbReference>
<dbReference type="PANTHER" id="PTHR36576">
    <property type="entry name" value="UPF0654 PROTEIN C11D3.01C-RELATED"/>
    <property type="match status" value="1"/>
</dbReference>
<dbReference type="Proteomes" id="UP000184383">
    <property type="component" value="Unassembled WGS sequence"/>
</dbReference>
<reference evidence="3" key="1">
    <citation type="journal article" date="2017" name="Genome Biol.">
        <title>Comparative genomics reveals high biological diversity and specific adaptations in the industrially and medically important fungal genus Aspergillus.</title>
        <authorList>
            <person name="de Vries R.P."/>
            <person name="Riley R."/>
            <person name="Wiebenga A."/>
            <person name="Aguilar-Osorio G."/>
            <person name="Amillis S."/>
            <person name="Uchima C.A."/>
            <person name="Anderluh G."/>
            <person name="Asadollahi M."/>
            <person name="Askin M."/>
            <person name="Barry K."/>
            <person name="Battaglia E."/>
            <person name="Bayram O."/>
            <person name="Benocci T."/>
            <person name="Braus-Stromeyer S.A."/>
            <person name="Caldana C."/>
            <person name="Canovas D."/>
            <person name="Cerqueira G.C."/>
            <person name="Chen F."/>
            <person name="Chen W."/>
            <person name="Choi C."/>
            <person name="Clum A."/>
            <person name="Dos Santos R.A."/>
            <person name="Damasio A.R."/>
            <person name="Diallinas G."/>
            <person name="Emri T."/>
            <person name="Fekete E."/>
            <person name="Flipphi M."/>
            <person name="Freyberg S."/>
            <person name="Gallo A."/>
            <person name="Gournas C."/>
            <person name="Habgood R."/>
            <person name="Hainaut M."/>
            <person name="Harispe M.L."/>
            <person name="Henrissat B."/>
            <person name="Hilden K.S."/>
            <person name="Hope R."/>
            <person name="Hossain A."/>
            <person name="Karabika E."/>
            <person name="Karaffa L."/>
            <person name="Karanyi Z."/>
            <person name="Krasevec N."/>
            <person name="Kuo A."/>
            <person name="Kusch H."/>
            <person name="LaButti K."/>
            <person name="Lagendijk E.L."/>
            <person name="Lapidus A."/>
            <person name="Levasseur A."/>
            <person name="Lindquist E."/>
            <person name="Lipzen A."/>
            <person name="Logrieco A.F."/>
            <person name="MacCabe A."/>
            <person name="Maekelae M.R."/>
            <person name="Malavazi I."/>
            <person name="Melin P."/>
            <person name="Meyer V."/>
            <person name="Mielnichuk N."/>
            <person name="Miskei M."/>
            <person name="Molnar A.P."/>
            <person name="Mule G."/>
            <person name="Ngan C.Y."/>
            <person name="Orejas M."/>
            <person name="Orosz E."/>
            <person name="Ouedraogo J.P."/>
            <person name="Overkamp K.M."/>
            <person name="Park H.-S."/>
            <person name="Perrone G."/>
            <person name="Piumi F."/>
            <person name="Punt P.J."/>
            <person name="Ram A.F."/>
            <person name="Ramon A."/>
            <person name="Rauscher S."/>
            <person name="Record E."/>
            <person name="Riano-Pachon D.M."/>
            <person name="Robert V."/>
            <person name="Roehrig J."/>
            <person name="Ruller R."/>
            <person name="Salamov A."/>
            <person name="Salih N.S."/>
            <person name="Samson R.A."/>
            <person name="Sandor E."/>
            <person name="Sanguinetti M."/>
            <person name="Schuetze T."/>
            <person name="Sepcic K."/>
            <person name="Shelest E."/>
            <person name="Sherlock G."/>
            <person name="Sophianopoulou V."/>
            <person name="Squina F.M."/>
            <person name="Sun H."/>
            <person name="Susca A."/>
            <person name="Todd R.B."/>
            <person name="Tsang A."/>
            <person name="Unkles S.E."/>
            <person name="van de Wiele N."/>
            <person name="van Rossen-Uffink D."/>
            <person name="Oliveira J.V."/>
            <person name="Vesth T.C."/>
            <person name="Visser J."/>
            <person name="Yu J.-H."/>
            <person name="Zhou M."/>
            <person name="Andersen M.R."/>
            <person name="Archer D.B."/>
            <person name="Baker S.E."/>
            <person name="Benoit I."/>
            <person name="Brakhage A.A."/>
            <person name="Braus G.H."/>
            <person name="Fischer R."/>
            <person name="Frisvad J.C."/>
            <person name="Goldman G.H."/>
            <person name="Houbraken J."/>
            <person name="Oakley B."/>
            <person name="Pocsi I."/>
            <person name="Scazzocchio C."/>
            <person name="Seiboth B."/>
            <person name="vanKuyk P.A."/>
            <person name="Wortman J."/>
            <person name="Dyer P.S."/>
            <person name="Grigoriev I.V."/>
        </authorList>
    </citation>
    <scope>NUCLEOTIDE SEQUENCE [LARGE SCALE GENOMIC DNA]</scope>
    <source>
        <strain evidence="3">DTO 134E9</strain>
    </source>
</reference>
<organism evidence="2 3">
    <name type="scientific">Aspergillus wentii DTO 134E9</name>
    <dbReference type="NCBI Taxonomy" id="1073089"/>
    <lineage>
        <taxon>Eukaryota</taxon>
        <taxon>Fungi</taxon>
        <taxon>Dikarya</taxon>
        <taxon>Ascomycota</taxon>
        <taxon>Pezizomycotina</taxon>
        <taxon>Eurotiomycetes</taxon>
        <taxon>Eurotiomycetidae</taxon>
        <taxon>Eurotiales</taxon>
        <taxon>Aspergillaceae</taxon>
        <taxon>Aspergillus</taxon>
        <taxon>Aspergillus subgen. Cremei</taxon>
    </lineage>
</organism>
<evidence type="ECO:0008006" key="4">
    <source>
        <dbReference type="Google" id="ProtNLM"/>
    </source>
</evidence>
<feature type="compositionally biased region" description="Basic and acidic residues" evidence="1">
    <location>
        <begin position="30"/>
        <end position="39"/>
    </location>
</feature>
<name>A0A1L9REB6_ASPWE</name>
<accession>A0A1L9REB6</accession>
<gene>
    <name evidence="2" type="ORF">ASPWEDRAFT_174677</name>
</gene>
<dbReference type="GeneID" id="63747097"/>
<dbReference type="InterPro" id="IPR052670">
    <property type="entry name" value="UPF0654_domain"/>
</dbReference>
<dbReference type="GO" id="GO:0005737">
    <property type="term" value="C:cytoplasm"/>
    <property type="evidence" value="ECO:0007669"/>
    <property type="project" value="TreeGrafter"/>
</dbReference>
<proteinExistence type="predicted"/>
<dbReference type="Pfam" id="PF10346">
    <property type="entry name" value="Con-6"/>
    <property type="match status" value="2"/>
</dbReference>
<dbReference type="OrthoDB" id="5419162at2759"/>